<gene>
    <name evidence="1" type="ORF">Amon02_000469800</name>
</gene>
<accession>A0ACB5T4A1</accession>
<keyword evidence="2" id="KW-1185">Reference proteome</keyword>
<organism evidence="1 2">
    <name type="scientific">Ambrosiozyma monospora</name>
    <name type="common">Yeast</name>
    <name type="synonym">Endomycopsis monosporus</name>
    <dbReference type="NCBI Taxonomy" id="43982"/>
    <lineage>
        <taxon>Eukaryota</taxon>
        <taxon>Fungi</taxon>
        <taxon>Dikarya</taxon>
        <taxon>Ascomycota</taxon>
        <taxon>Saccharomycotina</taxon>
        <taxon>Pichiomycetes</taxon>
        <taxon>Pichiales</taxon>
        <taxon>Pichiaceae</taxon>
        <taxon>Ambrosiozyma</taxon>
    </lineage>
</organism>
<protein>
    <submittedName>
        <fullName evidence="1">Unnamed protein product</fullName>
    </submittedName>
</protein>
<dbReference type="Proteomes" id="UP001165064">
    <property type="component" value="Unassembled WGS sequence"/>
</dbReference>
<proteinExistence type="predicted"/>
<sequence>MSNYSTNTNETEIWPGMLQGQVPNSPTETLNTSQNSQDQAIMGKQNRQGSVISSGGKQQQQPVSTNAAMATRSSKTPRGLGMKFFGKAFSSRDSNKTFSGVYSSMH</sequence>
<comment type="caution">
    <text evidence="1">The sequence shown here is derived from an EMBL/GenBank/DDBJ whole genome shotgun (WGS) entry which is preliminary data.</text>
</comment>
<evidence type="ECO:0000313" key="2">
    <source>
        <dbReference type="Proteomes" id="UP001165064"/>
    </source>
</evidence>
<reference evidence="1" key="1">
    <citation type="submission" date="2023-04" db="EMBL/GenBank/DDBJ databases">
        <title>Ambrosiozyma monospora NBRC 10751.</title>
        <authorList>
            <person name="Ichikawa N."/>
            <person name="Sato H."/>
            <person name="Tonouchi N."/>
        </authorList>
    </citation>
    <scope>NUCLEOTIDE SEQUENCE</scope>
    <source>
        <strain evidence="1">NBRC 10751</strain>
    </source>
</reference>
<evidence type="ECO:0000313" key="1">
    <source>
        <dbReference type="EMBL" id="GME80983.1"/>
    </source>
</evidence>
<dbReference type="EMBL" id="BSXS01003287">
    <property type="protein sequence ID" value="GME80983.1"/>
    <property type="molecule type" value="Genomic_DNA"/>
</dbReference>
<name>A0ACB5T4A1_AMBMO</name>